<accession>A0P208</accession>
<sequence length="40" mass="4752">MVEHAMEFLEDTTFIVVSKHSRDKDDYEEDVIRVPDLTKL</sequence>
<dbReference type="Proteomes" id="UP000004848">
    <property type="component" value="Unassembled WGS sequence"/>
</dbReference>
<evidence type="ECO:0000313" key="1">
    <source>
        <dbReference type="EMBL" id="EAV40864.1"/>
    </source>
</evidence>
<reference evidence="1 2" key="1">
    <citation type="submission" date="2006-05" db="EMBL/GenBank/DDBJ databases">
        <authorList>
            <person name="King G."/>
            <person name="Ferriera S."/>
            <person name="Johnson J."/>
            <person name="Kravitz S."/>
            <person name="Beeson K."/>
            <person name="Sutton G."/>
            <person name="Rogers Y.-H."/>
            <person name="Friedman R."/>
            <person name="Frazier M."/>
            <person name="Venter J.C."/>
        </authorList>
    </citation>
    <scope>NUCLEOTIDE SEQUENCE [LARGE SCALE GENOMIC DNA]</scope>
    <source>
        <strain evidence="2">ATCC 25650 / DSM 13394 / JCM 20685 / NBRC 16684 / NCIMB 2208 / IAM 12614 / B1</strain>
    </source>
</reference>
<dbReference type="EMBL" id="AAUW01000025">
    <property type="protein sequence ID" value="EAV40864.1"/>
    <property type="molecule type" value="Genomic_DNA"/>
</dbReference>
<name>A0P208_ROSAI</name>
<gene>
    <name evidence="1" type="ORF">SIAM614_08224</name>
</gene>
<proteinExistence type="predicted"/>
<comment type="caution">
    <text evidence="1">The sequence shown here is derived from an EMBL/GenBank/DDBJ whole genome shotgun (WGS) entry which is preliminary data.</text>
</comment>
<dbReference type="AlphaFoldDB" id="A0P208"/>
<organism evidence="1 2">
    <name type="scientific">Roseibium aggregatum (strain ATCC 25650 / DSM 13394 / JCM 20685 / NBRC 16684 / NCIMB 2208 / IAM 12614 / B1)</name>
    <name type="common">Stappia aggregata</name>
    <dbReference type="NCBI Taxonomy" id="384765"/>
    <lineage>
        <taxon>Bacteria</taxon>
        <taxon>Pseudomonadati</taxon>
        <taxon>Pseudomonadota</taxon>
        <taxon>Alphaproteobacteria</taxon>
        <taxon>Hyphomicrobiales</taxon>
        <taxon>Stappiaceae</taxon>
        <taxon>Roseibium</taxon>
    </lineage>
</organism>
<evidence type="ECO:0000313" key="2">
    <source>
        <dbReference type="Proteomes" id="UP000004848"/>
    </source>
</evidence>
<protein>
    <submittedName>
        <fullName evidence="1">Uncharacterized protein</fullName>
    </submittedName>
</protein>